<dbReference type="OrthoDB" id="2756360at2759"/>
<sequence>MSLAAQSSALVSDVLEFSALCTASYPIPFTTFTDCVFSMPLVQRGLAIIAFETLKDTSPLSATVRATFGLLGHQYNLVTVLLPDGRKTHIRADYYAVPPPGSSSRLSLLIDDDYGRLTRNSQLLSRLATPGTPGNFFTLGGLAWLLHTAGQQMRGRPYDVFGRNCFWMTDSLFYSVAKRFAASWLKPTAELTPRGPLERFLRGGCGVVEVAVACRTPDEAARFWARSVANVVRGIQMLFHTGGAHAFKGHDQELDEWIANWKRAEK</sequence>
<gene>
    <name evidence="1" type="ORF">PYCCODRAFT_1114086</name>
</gene>
<dbReference type="AlphaFoldDB" id="A0A1Y2I9A6"/>
<dbReference type="Proteomes" id="UP000193067">
    <property type="component" value="Unassembled WGS sequence"/>
</dbReference>
<evidence type="ECO:0000313" key="1">
    <source>
        <dbReference type="EMBL" id="OSC97738.1"/>
    </source>
</evidence>
<evidence type="ECO:0000313" key="2">
    <source>
        <dbReference type="Proteomes" id="UP000193067"/>
    </source>
</evidence>
<name>A0A1Y2I9A6_TRAC3</name>
<reference evidence="1 2" key="1">
    <citation type="journal article" date="2015" name="Biotechnol. Biofuels">
        <title>Enhanced degradation of softwood versus hardwood by the white-rot fungus Pycnoporus coccineus.</title>
        <authorList>
            <person name="Couturier M."/>
            <person name="Navarro D."/>
            <person name="Chevret D."/>
            <person name="Henrissat B."/>
            <person name="Piumi F."/>
            <person name="Ruiz-Duenas F.J."/>
            <person name="Martinez A.T."/>
            <person name="Grigoriev I.V."/>
            <person name="Riley R."/>
            <person name="Lipzen A."/>
            <person name="Berrin J.G."/>
            <person name="Master E.R."/>
            <person name="Rosso M.N."/>
        </authorList>
    </citation>
    <scope>NUCLEOTIDE SEQUENCE [LARGE SCALE GENOMIC DNA]</scope>
    <source>
        <strain evidence="1 2">BRFM310</strain>
    </source>
</reference>
<proteinExistence type="predicted"/>
<organism evidence="1 2">
    <name type="scientific">Trametes coccinea (strain BRFM310)</name>
    <name type="common">Pycnoporus coccineus</name>
    <dbReference type="NCBI Taxonomy" id="1353009"/>
    <lineage>
        <taxon>Eukaryota</taxon>
        <taxon>Fungi</taxon>
        <taxon>Dikarya</taxon>
        <taxon>Basidiomycota</taxon>
        <taxon>Agaricomycotina</taxon>
        <taxon>Agaricomycetes</taxon>
        <taxon>Polyporales</taxon>
        <taxon>Polyporaceae</taxon>
        <taxon>Trametes</taxon>
    </lineage>
</organism>
<keyword evidence="2" id="KW-1185">Reference proteome</keyword>
<dbReference type="EMBL" id="KZ084147">
    <property type="protein sequence ID" value="OSC97738.1"/>
    <property type="molecule type" value="Genomic_DNA"/>
</dbReference>
<protein>
    <submittedName>
        <fullName evidence="1">Uncharacterized protein</fullName>
    </submittedName>
</protein>
<accession>A0A1Y2I9A6</accession>